<dbReference type="Proteomes" id="UP001392437">
    <property type="component" value="Unassembled WGS sequence"/>
</dbReference>
<feature type="compositionally biased region" description="Acidic residues" evidence="1">
    <location>
        <begin position="403"/>
        <end position="412"/>
    </location>
</feature>
<sequence length="412" mass="47136">MDISEVEDRVADVKNYFTNSGMEFRKMIADGNHGGTMLFDKPMADGEMKSLVVKYALETDDDAMSNNDEDLSNEMYWLERLQYAEHIIQIDPEYSSLWDDGQTGPGKLLRRPVIVMEYMQHGTLYTLKKRFRNSGIRVPDRMAWYFMLCLVRACVAMGYRDQFAVVEKTKREKIPRPAEGETKPRPPSTLSQHSMKGLNVLIGGLTPGDPEHGLLPILKLIDFGRGEEIDPKEDPSYGDQIGVSSNLDGVAFIISDLLCDAKVYQGERSVWRIKDNDVYEDRNIRTDADRAVLEDELIDRRLRDTLAFFRASGARQLPPLEDALELCRYGIKNINKSTNPIDSDASIQRLVQNLIFDADFDYLEFEYDFEDTAFTEAENRAIEAEREKQRLEEEKAKAKGPPEDELDEDEIA</sequence>
<dbReference type="SUPFAM" id="SSF56112">
    <property type="entry name" value="Protein kinase-like (PK-like)"/>
    <property type="match status" value="1"/>
</dbReference>
<evidence type="ECO:0000256" key="1">
    <source>
        <dbReference type="SAM" id="MobiDB-lite"/>
    </source>
</evidence>
<gene>
    <name evidence="2" type="ORF">PG999_014233</name>
</gene>
<evidence type="ECO:0000313" key="3">
    <source>
        <dbReference type="Proteomes" id="UP001392437"/>
    </source>
</evidence>
<reference evidence="2 3" key="1">
    <citation type="submission" date="2023-01" db="EMBL/GenBank/DDBJ databases">
        <title>Analysis of 21 Apiospora genomes using comparative genomics revels a genus with tremendous synthesis potential of carbohydrate active enzymes and secondary metabolites.</title>
        <authorList>
            <person name="Sorensen T."/>
        </authorList>
    </citation>
    <scope>NUCLEOTIDE SEQUENCE [LARGE SCALE GENOMIC DNA]</scope>
    <source>
        <strain evidence="2 3">CBS 117206</strain>
    </source>
</reference>
<feature type="region of interest" description="Disordered" evidence="1">
    <location>
        <begin position="385"/>
        <end position="412"/>
    </location>
</feature>
<keyword evidence="3" id="KW-1185">Reference proteome</keyword>
<feature type="compositionally biased region" description="Basic and acidic residues" evidence="1">
    <location>
        <begin position="173"/>
        <end position="184"/>
    </location>
</feature>
<comment type="caution">
    <text evidence="2">The sequence shown here is derived from an EMBL/GenBank/DDBJ whole genome shotgun (WGS) entry which is preliminary data.</text>
</comment>
<protein>
    <recommendedName>
        <fullName evidence="4">Protein kinase domain-containing protein</fullName>
    </recommendedName>
</protein>
<dbReference type="EMBL" id="JAQQWP010000011">
    <property type="protein sequence ID" value="KAK8096211.1"/>
    <property type="molecule type" value="Genomic_DNA"/>
</dbReference>
<dbReference type="InterPro" id="IPR011009">
    <property type="entry name" value="Kinase-like_dom_sf"/>
</dbReference>
<evidence type="ECO:0008006" key="4">
    <source>
        <dbReference type="Google" id="ProtNLM"/>
    </source>
</evidence>
<proteinExistence type="predicted"/>
<dbReference type="AlphaFoldDB" id="A0AAW0Q6H3"/>
<name>A0AAW0Q6H3_9PEZI</name>
<organism evidence="2 3">
    <name type="scientific">Apiospora kogelbergensis</name>
    <dbReference type="NCBI Taxonomy" id="1337665"/>
    <lineage>
        <taxon>Eukaryota</taxon>
        <taxon>Fungi</taxon>
        <taxon>Dikarya</taxon>
        <taxon>Ascomycota</taxon>
        <taxon>Pezizomycotina</taxon>
        <taxon>Sordariomycetes</taxon>
        <taxon>Xylariomycetidae</taxon>
        <taxon>Amphisphaeriales</taxon>
        <taxon>Apiosporaceae</taxon>
        <taxon>Apiospora</taxon>
    </lineage>
</organism>
<evidence type="ECO:0000313" key="2">
    <source>
        <dbReference type="EMBL" id="KAK8096211.1"/>
    </source>
</evidence>
<feature type="region of interest" description="Disordered" evidence="1">
    <location>
        <begin position="173"/>
        <end position="193"/>
    </location>
</feature>
<feature type="compositionally biased region" description="Basic and acidic residues" evidence="1">
    <location>
        <begin position="385"/>
        <end position="402"/>
    </location>
</feature>
<accession>A0AAW0Q6H3</accession>